<accession>A0A164N506</accession>
<evidence type="ECO:0000259" key="1">
    <source>
        <dbReference type="Pfam" id="PF12937"/>
    </source>
</evidence>
<dbReference type="Proteomes" id="UP000076722">
    <property type="component" value="Unassembled WGS sequence"/>
</dbReference>
<dbReference type="Pfam" id="PF12937">
    <property type="entry name" value="F-box-like"/>
    <property type="match status" value="1"/>
</dbReference>
<evidence type="ECO:0000313" key="2">
    <source>
        <dbReference type="EMBL" id="KZS87361.1"/>
    </source>
</evidence>
<feature type="domain" description="F-box" evidence="1">
    <location>
        <begin position="11"/>
        <end position="60"/>
    </location>
</feature>
<reference evidence="2 3" key="1">
    <citation type="journal article" date="2016" name="Mol. Biol. Evol.">
        <title>Comparative Genomics of Early-Diverging Mushroom-Forming Fungi Provides Insights into the Origins of Lignocellulose Decay Capabilities.</title>
        <authorList>
            <person name="Nagy L.G."/>
            <person name="Riley R."/>
            <person name="Tritt A."/>
            <person name="Adam C."/>
            <person name="Daum C."/>
            <person name="Floudas D."/>
            <person name="Sun H."/>
            <person name="Yadav J.S."/>
            <person name="Pangilinan J."/>
            <person name="Larsson K.H."/>
            <person name="Matsuura K."/>
            <person name="Barry K."/>
            <person name="Labutti K."/>
            <person name="Kuo R."/>
            <person name="Ohm R.A."/>
            <person name="Bhattacharya S.S."/>
            <person name="Shirouzu T."/>
            <person name="Yoshinaga Y."/>
            <person name="Martin F.M."/>
            <person name="Grigoriev I.V."/>
            <person name="Hibbett D.S."/>
        </authorList>
    </citation>
    <scope>NUCLEOTIDE SEQUENCE [LARGE SCALE GENOMIC DNA]</scope>
    <source>
        <strain evidence="2 3">HHB9708</strain>
    </source>
</reference>
<keyword evidence="3" id="KW-1185">Reference proteome</keyword>
<proteinExistence type="predicted"/>
<name>A0A164N506_9AGAM</name>
<dbReference type="OrthoDB" id="3252356at2759"/>
<feature type="non-terminal residue" evidence="2">
    <location>
        <position position="213"/>
    </location>
</feature>
<dbReference type="InterPro" id="IPR001810">
    <property type="entry name" value="F-box_dom"/>
</dbReference>
<dbReference type="EMBL" id="KV419451">
    <property type="protein sequence ID" value="KZS87361.1"/>
    <property type="molecule type" value="Genomic_DNA"/>
</dbReference>
<evidence type="ECO:0000313" key="3">
    <source>
        <dbReference type="Proteomes" id="UP000076722"/>
    </source>
</evidence>
<dbReference type="Gene3D" id="1.20.1280.50">
    <property type="match status" value="1"/>
</dbReference>
<dbReference type="InterPro" id="IPR036047">
    <property type="entry name" value="F-box-like_dom_sf"/>
</dbReference>
<dbReference type="SUPFAM" id="SSF81383">
    <property type="entry name" value="F-box domain"/>
    <property type="match status" value="1"/>
</dbReference>
<dbReference type="AlphaFoldDB" id="A0A164N506"/>
<protein>
    <recommendedName>
        <fullName evidence="1">F-box domain-containing protein</fullName>
    </recommendedName>
</protein>
<dbReference type="STRING" id="1314777.A0A164N506"/>
<organism evidence="2 3">
    <name type="scientific">Sistotremastrum niveocremeum HHB9708</name>
    <dbReference type="NCBI Taxonomy" id="1314777"/>
    <lineage>
        <taxon>Eukaryota</taxon>
        <taxon>Fungi</taxon>
        <taxon>Dikarya</taxon>
        <taxon>Basidiomycota</taxon>
        <taxon>Agaricomycotina</taxon>
        <taxon>Agaricomycetes</taxon>
        <taxon>Sistotremastrales</taxon>
        <taxon>Sistotremastraceae</taxon>
        <taxon>Sertulicium</taxon>
        <taxon>Sertulicium niveocremeum</taxon>
    </lineage>
</organism>
<sequence length="213" mass="24600">MLVRQSSKATTLPTEMLSHIFLLSSMTSHQTALAFPVTISHVCRAWRSIAIGTANLWTTIQFTRLPSIHPSLMDYEQQRTWLTRSKGAPLHIHLVLNQSPKKEWNEEVLDRHWFSADDMDRVLDLIIPEAHRWSSAHVLTDSYAPMYRFLQRSSHIKAPILKDVELYRCNHFYGQSAEFHPRRFKDSFPLFESAEKLESVTLSGVHVDWGSTG</sequence>
<gene>
    <name evidence="2" type="ORF">SISNIDRAFT_419714</name>
</gene>